<dbReference type="Proteomes" id="UP001597393">
    <property type="component" value="Unassembled WGS sequence"/>
</dbReference>
<sequence length="91" mass="10667">MRTEIKRRLDLYLDSDAIINILEVGQKEMLRKLLYSAFDTEISNDNLREILALSQKTITEPVNFEKDLAQLSHRIYEVILPVHTRLGNRRA</sequence>
<organism evidence="1 2">
    <name type="scientific">Sphingobacterium corticis</name>
    <dbReference type="NCBI Taxonomy" id="1812823"/>
    <lineage>
        <taxon>Bacteria</taxon>
        <taxon>Pseudomonadati</taxon>
        <taxon>Bacteroidota</taxon>
        <taxon>Sphingobacteriia</taxon>
        <taxon>Sphingobacteriales</taxon>
        <taxon>Sphingobacteriaceae</taxon>
        <taxon>Sphingobacterium</taxon>
    </lineage>
</organism>
<evidence type="ECO:0000313" key="1">
    <source>
        <dbReference type="EMBL" id="MFD2599226.1"/>
    </source>
</evidence>
<reference evidence="2" key="1">
    <citation type="journal article" date="2019" name="Int. J. Syst. Evol. Microbiol.">
        <title>The Global Catalogue of Microorganisms (GCM) 10K type strain sequencing project: providing services to taxonomists for standard genome sequencing and annotation.</title>
        <authorList>
            <consortium name="The Broad Institute Genomics Platform"/>
            <consortium name="The Broad Institute Genome Sequencing Center for Infectious Disease"/>
            <person name="Wu L."/>
            <person name="Ma J."/>
        </authorList>
    </citation>
    <scope>NUCLEOTIDE SEQUENCE [LARGE SCALE GENOMIC DNA]</scope>
    <source>
        <strain evidence="2">KCTC 42248</strain>
    </source>
</reference>
<gene>
    <name evidence="1" type="ORF">ACFSQ3_09700</name>
</gene>
<accession>A0ABW5NJC2</accession>
<dbReference type="RefSeq" id="WP_380869351.1">
    <property type="nucleotide sequence ID" value="NZ_JBHUMA010000006.1"/>
</dbReference>
<keyword evidence="2" id="KW-1185">Reference proteome</keyword>
<comment type="caution">
    <text evidence="1">The sequence shown here is derived from an EMBL/GenBank/DDBJ whole genome shotgun (WGS) entry which is preliminary data.</text>
</comment>
<proteinExistence type="predicted"/>
<protein>
    <submittedName>
        <fullName evidence="1">Uncharacterized protein</fullName>
    </submittedName>
</protein>
<evidence type="ECO:0000313" key="2">
    <source>
        <dbReference type="Proteomes" id="UP001597393"/>
    </source>
</evidence>
<name>A0ABW5NJC2_9SPHI</name>
<dbReference type="EMBL" id="JBHUMA010000006">
    <property type="protein sequence ID" value="MFD2599226.1"/>
    <property type="molecule type" value="Genomic_DNA"/>
</dbReference>